<keyword evidence="4 5" id="KW-0472">Membrane</keyword>
<dbReference type="Proteomes" id="UP000295254">
    <property type="component" value="Unassembled WGS sequence"/>
</dbReference>
<accession>A0A1H2PB20</accession>
<evidence type="ECO:0000256" key="3">
    <source>
        <dbReference type="ARBA" id="ARBA00022989"/>
    </source>
</evidence>
<keyword evidence="2 5" id="KW-0812">Transmembrane</keyword>
<reference evidence="8" key="1">
    <citation type="journal article" date="2019" name="bioRxiv">
        <title>Bacterially produced spermidine induces plant systemic susceptibility to pathogens.</title>
        <authorList>
            <person name="Melnyk R.A."/>
            <person name="Beskrovnaya P.A."/>
            <person name="Liu Z."/>
            <person name="Song Y."/>
            <person name="Haney C.H."/>
        </authorList>
    </citation>
    <scope>NUCLEOTIDE SEQUENCE [LARGE SCALE GENOMIC DNA]</scope>
    <source>
        <strain evidence="8">Dha-51</strain>
    </source>
</reference>
<evidence type="ECO:0000256" key="4">
    <source>
        <dbReference type="ARBA" id="ARBA00023136"/>
    </source>
</evidence>
<feature type="domain" description="O-antigen ligase-related" evidence="6">
    <location>
        <begin position="188"/>
        <end position="312"/>
    </location>
</feature>
<evidence type="ECO:0000313" key="8">
    <source>
        <dbReference type="Proteomes" id="UP000295254"/>
    </source>
</evidence>
<keyword evidence="8" id="KW-1185">Reference proteome</keyword>
<feature type="transmembrane region" description="Helical" evidence="5">
    <location>
        <begin position="63"/>
        <end position="81"/>
    </location>
</feature>
<feature type="transmembrane region" description="Helical" evidence="5">
    <location>
        <begin position="204"/>
        <end position="220"/>
    </location>
</feature>
<sequence>MQSSRWAQVWMSMGLLWFLLAIAVAPTNKLYQQGLVAFLWLPAMAMAWPARARLKELLYEQRWIYLPLFCLIVWSMISLLWTNVDDPSREYKRVLYILVFLLFFPVFADGRWQQVVRVMQWGGIGLALTALVAIIKFYVINGNGWSGRAEGLGELAHPILGGYVLGVAAVWLIHWLPRSRYLLPVWALAFAFLSAFVLLSQSRGAALALLFSLLAMPIWCRDRRSRIVAACALVVAVLAFWVMEALMLSRGASFRPQIFMSSLHIIAQHPWTGLGLGADYKVFAEGLYFDHAHNLFTHVTIMLGIPGLLLWAAVWFGILREAWKVRETYYAQGVIGIWVFSTLAMQFDAASLNGTPRAEWFISWLPIGLASVLVWARASSGACDKIPRSS</sequence>
<feature type="transmembrane region" description="Helical" evidence="5">
    <location>
        <begin position="7"/>
        <end position="25"/>
    </location>
</feature>
<evidence type="ECO:0000256" key="5">
    <source>
        <dbReference type="SAM" id="Phobius"/>
    </source>
</evidence>
<evidence type="ECO:0000259" key="6">
    <source>
        <dbReference type="Pfam" id="PF04932"/>
    </source>
</evidence>
<dbReference type="InterPro" id="IPR007016">
    <property type="entry name" value="O-antigen_ligase-rel_domated"/>
</dbReference>
<proteinExistence type="predicted"/>
<keyword evidence="3 5" id="KW-1133">Transmembrane helix</keyword>
<evidence type="ECO:0000256" key="1">
    <source>
        <dbReference type="ARBA" id="ARBA00004141"/>
    </source>
</evidence>
<dbReference type="PANTHER" id="PTHR37422">
    <property type="entry name" value="TEICHURONIC ACID BIOSYNTHESIS PROTEIN TUAE"/>
    <property type="match status" value="1"/>
</dbReference>
<dbReference type="GO" id="GO:0016020">
    <property type="term" value="C:membrane"/>
    <property type="evidence" value="ECO:0007669"/>
    <property type="project" value="UniProtKB-SubCell"/>
</dbReference>
<organism evidence="7 8">
    <name type="scientific">Pseudomonas vancouverensis</name>
    <dbReference type="NCBI Taxonomy" id="95300"/>
    <lineage>
        <taxon>Bacteria</taxon>
        <taxon>Pseudomonadati</taxon>
        <taxon>Pseudomonadota</taxon>
        <taxon>Gammaproteobacteria</taxon>
        <taxon>Pseudomonadales</taxon>
        <taxon>Pseudomonadaceae</taxon>
        <taxon>Pseudomonas</taxon>
    </lineage>
</organism>
<protein>
    <submittedName>
        <fullName evidence="7">Polymerase</fullName>
    </submittedName>
</protein>
<feature type="transmembrane region" description="Helical" evidence="5">
    <location>
        <begin position="31"/>
        <end position="51"/>
    </location>
</feature>
<dbReference type="RefSeq" id="WP_093227287.1">
    <property type="nucleotide sequence ID" value="NZ_LT629803.1"/>
</dbReference>
<feature type="transmembrane region" description="Helical" evidence="5">
    <location>
        <begin position="295"/>
        <end position="317"/>
    </location>
</feature>
<dbReference type="EMBL" id="RRZK01000019">
    <property type="protein sequence ID" value="TDB62082.1"/>
    <property type="molecule type" value="Genomic_DNA"/>
</dbReference>
<feature type="transmembrane region" description="Helical" evidence="5">
    <location>
        <begin position="181"/>
        <end position="198"/>
    </location>
</feature>
<evidence type="ECO:0000256" key="2">
    <source>
        <dbReference type="ARBA" id="ARBA00022692"/>
    </source>
</evidence>
<dbReference type="STRING" id="95300.SAMN05216558_4676"/>
<feature type="transmembrane region" description="Helical" evidence="5">
    <location>
        <begin position="361"/>
        <end position="378"/>
    </location>
</feature>
<dbReference type="PANTHER" id="PTHR37422:SF13">
    <property type="entry name" value="LIPOPOLYSACCHARIDE BIOSYNTHESIS PROTEIN PA4999-RELATED"/>
    <property type="match status" value="1"/>
</dbReference>
<feature type="transmembrane region" description="Helical" evidence="5">
    <location>
        <begin position="227"/>
        <end position="248"/>
    </location>
</feature>
<evidence type="ECO:0000313" key="7">
    <source>
        <dbReference type="EMBL" id="TDB62082.1"/>
    </source>
</evidence>
<dbReference type="InterPro" id="IPR051533">
    <property type="entry name" value="WaaL-like"/>
</dbReference>
<dbReference type="OrthoDB" id="1013669at2"/>
<dbReference type="AlphaFoldDB" id="A0A1H2PB20"/>
<gene>
    <name evidence="7" type="ORF">EIY72_15230</name>
</gene>
<feature type="transmembrane region" description="Helical" evidence="5">
    <location>
        <begin position="329"/>
        <end position="349"/>
    </location>
</feature>
<dbReference type="Pfam" id="PF04932">
    <property type="entry name" value="Wzy_C"/>
    <property type="match status" value="1"/>
</dbReference>
<comment type="subcellular location">
    <subcellularLocation>
        <location evidence="1">Membrane</location>
        <topology evidence="1">Multi-pass membrane protein</topology>
    </subcellularLocation>
</comment>
<feature type="transmembrane region" description="Helical" evidence="5">
    <location>
        <begin position="93"/>
        <end position="109"/>
    </location>
</feature>
<feature type="transmembrane region" description="Helical" evidence="5">
    <location>
        <begin position="155"/>
        <end position="174"/>
    </location>
</feature>
<feature type="transmembrane region" description="Helical" evidence="5">
    <location>
        <begin position="121"/>
        <end position="140"/>
    </location>
</feature>
<name>A0A1H2PB20_PSEVA</name>
<comment type="caution">
    <text evidence="7">The sequence shown here is derived from an EMBL/GenBank/DDBJ whole genome shotgun (WGS) entry which is preliminary data.</text>
</comment>